<dbReference type="EMBL" id="JH668683">
    <property type="protein sequence ID" value="KAG6460584.1"/>
    <property type="molecule type" value="Genomic_DNA"/>
</dbReference>
<evidence type="ECO:0000256" key="5">
    <source>
        <dbReference type="RuleBase" id="RU362059"/>
    </source>
</evidence>
<comment type="subcellular location">
    <subcellularLocation>
        <location evidence="5">Membrane</location>
        <topology evidence="5">Single-pass membrane protein</topology>
    </subcellularLocation>
</comment>
<dbReference type="Proteomes" id="UP000791440">
    <property type="component" value="Unassembled WGS sequence"/>
</dbReference>
<sequence length="513" mass="58717">MLLSFILLIPTLNSIDGAKILGVFPTPSISHQLALRPLVQELARRGHEVTVITPNPAFPKGQAPKNLREIDVHNISYDRREEYIEPFSTGDLKDVIRVMKAAVEFFKTIIELQLSVPEVQALINNKNETFDLILLEHCIRSGLIFSHLYKAPVIYVSSFGSMMSTFDIVGAPTHPILYGSMIRYKLVNLTIWDRLSELYIYYYYNDMYERHAAKENAMLRRMFGEDTPGVEELSKNVVMVFLNVHPIWEDNRPVPPNVIFMGGVHQTPEKKLPQDLQKYLDSSKHGVIYFSMGTNVVPSALPPERIQIFLKVFSKLPYDVLWKFNKDDLPGQPANVKLKKWLPQADLLRHPKIKVFITQGGLQSTDEAITAGVPLLGIPMLADQWFNVERYVQLKIGVRLDFKDISEDSLKNAILSLIEDKSYRENIEKLREVLADQPQRPVERAAWWTEHVLRHGAEHLKSPAANMSWTQYYEIQLVSLLLAGLVTAVSIVIFIVYILWKFINVTPVKVKKC</sequence>
<dbReference type="CDD" id="cd03784">
    <property type="entry name" value="GT1_Gtf-like"/>
    <property type="match status" value="1"/>
</dbReference>
<dbReference type="PANTHER" id="PTHR48043">
    <property type="entry name" value="EG:EG0003.4 PROTEIN-RELATED"/>
    <property type="match status" value="1"/>
</dbReference>
<feature type="transmembrane region" description="Helical" evidence="5">
    <location>
        <begin position="477"/>
        <end position="500"/>
    </location>
</feature>
<dbReference type="GO" id="GO:0015020">
    <property type="term" value="F:glucuronosyltransferase activity"/>
    <property type="evidence" value="ECO:0007669"/>
    <property type="project" value="UniProtKB-EC"/>
</dbReference>
<keyword evidence="2 4" id="KW-0328">Glycosyltransferase</keyword>
<evidence type="ECO:0000313" key="6">
    <source>
        <dbReference type="EMBL" id="KAG6460584.1"/>
    </source>
</evidence>
<comment type="caution">
    <text evidence="6">The sequence shown here is derived from an EMBL/GenBank/DDBJ whole genome shotgun (WGS) entry which is preliminary data.</text>
</comment>
<dbReference type="OrthoDB" id="5835829at2759"/>
<evidence type="ECO:0000256" key="1">
    <source>
        <dbReference type="ARBA" id="ARBA00009995"/>
    </source>
</evidence>
<feature type="signal peptide" evidence="5">
    <location>
        <begin position="1"/>
        <end position="17"/>
    </location>
</feature>
<evidence type="ECO:0000256" key="2">
    <source>
        <dbReference type="ARBA" id="ARBA00022676"/>
    </source>
</evidence>
<dbReference type="SUPFAM" id="SSF53756">
    <property type="entry name" value="UDP-Glycosyltransferase/glycogen phosphorylase"/>
    <property type="match status" value="1"/>
</dbReference>
<dbReference type="EC" id="2.4.1.17" evidence="5"/>
<keyword evidence="5" id="KW-1133">Transmembrane helix</keyword>
<reference evidence="6" key="1">
    <citation type="journal article" date="2016" name="Insect Biochem. Mol. Biol.">
        <title>Multifaceted biological insights from a draft genome sequence of the tobacco hornworm moth, Manduca sexta.</title>
        <authorList>
            <person name="Kanost M.R."/>
            <person name="Arrese E.L."/>
            <person name="Cao X."/>
            <person name="Chen Y.R."/>
            <person name="Chellapilla S."/>
            <person name="Goldsmith M.R."/>
            <person name="Grosse-Wilde E."/>
            <person name="Heckel D.G."/>
            <person name="Herndon N."/>
            <person name="Jiang H."/>
            <person name="Papanicolaou A."/>
            <person name="Qu J."/>
            <person name="Soulages J.L."/>
            <person name="Vogel H."/>
            <person name="Walters J."/>
            <person name="Waterhouse R.M."/>
            <person name="Ahn S.J."/>
            <person name="Almeida F.C."/>
            <person name="An C."/>
            <person name="Aqrawi P."/>
            <person name="Bretschneider A."/>
            <person name="Bryant W.B."/>
            <person name="Bucks S."/>
            <person name="Chao H."/>
            <person name="Chevignon G."/>
            <person name="Christen J.M."/>
            <person name="Clarke D.F."/>
            <person name="Dittmer N.T."/>
            <person name="Ferguson L.C.F."/>
            <person name="Garavelou S."/>
            <person name="Gordon K.H.J."/>
            <person name="Gunaratna R.T."/>
            <person name="Han Y."/>
            <person name="Hauser F."/>
            <person name="He Y."/>
            <person name="Heidel-Fischer H."/>
            <person name="Hirsh A."/>
            <person name="Hu Y."/>
            <person name="Jiang H."/>
            <person name="Kalra D."/>
            <person name="Klinner C."/>
            <person name="Konig C."/>
            <person name="Kovar C."/>
            <person name="Kroll A.R."/>
            <person name="Kuwar S.S."/>
            <person name="Lee S.L."/>
            <person name="Lehman R."/>
            <person name="Li K."/>
            <person name="Li Z."/>
            <person name="Liang H."/>
            <person name="Lovelace S."/>
            <person name="Lu Z."/>
            <person name="Mansfield J.H."/>
            <person name="McCulloch K.J."/>
            <person name="Mathew T."/>
            <person name="Morton B."/>
            <person name="Muzny D.M."/>
            <person name="Neunemann D."/>
            <person name="Ongeri F."/>
            <person name="Pauchet Y."/>
            <person name="Pu L.L."/>
            <person name="Pyrousis I."/>
            <person name="Rao X.J."/>
            <person name="Redding A."/>
            <person name="Roesel C."/>
            <person name="Sanchez-Gracia A."/>
            <person name="Schaack S."/>
            <person name="Shukla A."/>
            <person name="Tetreau G."/>
            <person name="Wang Y."/>
            <person name="Xiong G.H."/>
            <person name="Traut W."/>
            <person name="Walsh T.K."/>
            <person name="Worley K.C."/>
            <person name="Wu D."/>
            <person name="Wu W."/>
            <person name="Wu Y.Q."/>
            <person name="Zhang X."/>
            <person name="Zou Z."/>
            <person name="Zucker H."/>
            <person name="Briscoe A.D."/>
            <person name="Burmester T."/>
            <person name="Clem R.J."/>
            <person name="Feyereisen R."/>
            <person name="Grimmelikhuijzen C.J.P."/>
            <person name="Hamodrakas S.J."/>
            <person name="Hansson B.S."/>
            <person name="Huguet E."/>
            <person name="Jermiin L.S."/>
            <person name="Lan Q."/>
            <person name="Lehman H.K."/>
            <person name="Lorenzen M."/>
            <person name="Merzendorfer H."/>
            <person name="Michalopoulos I."/>
            <person name="Morton D.B."/>
            <person name="Muthukrishnan S."/>
            <person name="Oakeshott J.G."/>
            <person name="Palmer W."/>
            <person name="Park Y."/>
            <person name="Passarelli A.L."/>
            <person name="Rozas J."/>
            <person name="Schwartz L.M."/>
            <person name="Smith W."/>
            <person name="Southgate A."/>
            <person name="Vilcinskas A."/>
            <person name="Vogt R."/>
            <person name="Wang P."/>
            <person name="Werren J."/>
            <person name="Yu X.Q."/>
            <person name="Zhou J.J."/>
            <person name="Brown S.J."/>
            <person name="Scherer S.E."/>
            <person name="Richards S."/>
            <person name="Blissard G.W."/>
        </authorList>
    </citation>
    <scope>NUCLEOTIDE SEQUENCE</scope>
</reference>
<proteinExistence type="inferred from homology"/>
<dbReference type="InterPro" id="IPR050271">
    <property type="entry name" value="UDP-glycosyltransferase"/>
</dbReference>
<comment type="similarity">
    <text evidence="1 4">Belongs to the UDP-glycosyltransferase family.</text>
</comment>
<keyword evidence="3 4" id="KW-0808">Transferase</keyword>
<comment type="catalytic activity">
    <reaction evidence="5">
        <text>glucuronate acceptor + UDP-alpha-D-glucuronate = acceptor beta-D-glucuronoside + UDP + H(+)</text>
        <dbReference type="Rhea" id="RHEA:21032"/>
        <dbReference type="ChEBI" id="CHEBI:15378"/>
        <dbReference type="ChEBI" id="CHEBI:58052"/>
        <dbReference type="ChEBI" id="CHEBI:58223"/>
        <dbReference type="ChEBI" id="CHEBI:132367"/>
        <dbReference type="ChEBI" id="CHEBI:132368"/>
        <dbReference type="EC" id="2.4.1.17"/>
    </reaction>
</comment>
<organism evidence="6 7">
    <name type="scientific">Manduca sexta</name>
    <name type="common">Tobacco hawkmoth</name>
    <name type="synonym">Tobacco hornworm</name>
    <dbReference type="NCBI Taxonomy" id="7130"/>
    <lineage>
        <taxon>Eukaryota</taxon>
        <taxon>Metazoa</taxon>
        <taxon>Ecdysozoa</taxon>
        <taxon>Arthropoda</taxon>
        <taxon>Hexapoda</taxon>
        <taxon>Insecta</taxon>
        <taxon>Pterygota</taxon>
        <taxon>Neoptera</taxon>
        <taxon>Endopterygota</taxon>
        <taxon>Lepidoptera</taxon>
        <taxon>Glossata</taxon>
        <taxon>Ditrysia</taxon>
        <taxon>Bombycoidea</taxon>
        <taxon>Sphingidae</taxon>
        <taxon>Sphinginae</taxon>
        <taxon>Sphingini</taxon>
        <taxon>Manduca</taxon>
    </lineage>
</organism>
<gene>
    <name evidence="6" type="ORF">O3G_MSEX012083</name>
</gene>
<accession>A0A921ZNQ2</accession>
<keyword evidence="5" id="KW-0732">Signal</keyword>
<name>A0A921ZNQ2_MANSE</name>
<dbReference type="FunFam" id="3.40.50.2000:FF:000050">
    <property type="entry name" value="UDP-glucuronosyltransferase"/>
    <property type="match status" value="1"/>
</dbReference>
<dbReference type="InterPro" id="IPR035595">
    <property type="entry name" value="UDP_glycos_trans_CS"/>
</dbReference>
<keyword evidence="5" id="KW-0812">Transmembrane</keyword>
<evidence type="ECO:0000256" key="3">
    <source>
        <dbReference type="ARBA" id="ARBA00022679"/>
    </source>
</evidence>
<dbReference type="Pfam" id="PF00201">
    <property type="entry name" value="UDPGT"/>
    <property type="match status" value="1"/>
</dbReference>
<dbReference type="GO" id="GO:0016020">
    <property type="term" value="C:membrane"/>
    <property type="evidence" value="ECO:0007669"/>
    <property type="project" value="UniProtKB-SubCell"/>
</dbReference>
<dbReference type="Gene3D" id="3.40.50.2000">
    <property type="entry name" value="Glycogen Phosphorylase B"/>
    <property type="match status" value="2"/>
</dbReference>
<evidence type="ECO:0000313" key="7">
    <source>
        <dbReference type="Proteomes" id="UP000791440"/>
    </source>
</evidence>
<reference evidence="6" key="2">
    <citation type="submission" date="2020-12" db="EMBL/GenBank/DDBJ databases">
        <authorList>
            <person name="Kanost M."/>
        </authorList>
    </citation>
    <scope>NUCLEOTIDE SEQUENCE</scope>
</reference>
<dbReference type="InterPro" id="IPR002213">
    <property type="entry name" value="UDP_glucos_trans"/>
</dbReference>
<dbReference type="PANTHER" id="PTHR48043:SF159">
    <property type="entry name" value="EG:EG0003.4 PROTEIN-RELATED"/>
    <property type="match status" value="1"/>
</dbReference>
<protein>
    <recommendedName>
        <fullName evidence="5">UDP-glucuronosyltransferase</fullName>
        <ecNumber evidence="5">2.4.1.17</ecNumber>
    </recommendedName>
</protein>
<feature type="chain" id="PRO_5038172914" description="UDP-glucuronosyltransferase" evidence="5">
    <location>
        <begin position="18"/>
        <end position="513"/>
    </location>
</feature>
<dbReference type="AlphaFoldDB" id="A0A921ZNQ2"/>
<keyword evidence="7" id="KW-1185">Reference proteome</keyword>
<evidence type="ECO:0000256" key="4">
    <source>
        <dbReference type="RuleBase" id="RU003718"/>
    </source>
</evidence>
<dbReference type="PROSITE" id="PS00375">
    <property type="entry name" value="UDPGT"/>
    <property type="match status" value="1"/>
</dbReference>
<keyword evidence="5" id="KW-0472">Membrane</keyword>